<dbReference type="PANTHER" id="PTHR33232:SF20">
    <property type="entry name" value="PROTEIN SIEVE ELEMENT OCCLUSION B-LIKE"/>
    <property type="match status" value="1"/>
</dbReference>
<dbReference type="Pfam" id="PF14576">
    <property type="entry name" value="SEO_N"/>
    <property type="match status" value="1"/>
</dbReference>
<reference evidence="3 4" key="1">
    <citation type="submission" date="2024-05" db="EMBL/GenBank/DDBJ databases">
        <title>Haplotype-resolved chromosome-level genome assembly of Huyou (Citrus changshanensis).</title>
        <authorList>
            <person name="Miao C."/>
            <person name="Chen W."/>
            <person name="Wu Y."/>
            <person name="Wang L."/>
            <person name="Zhao S."/>
            <person name="Grierson D."/>
            <person name="Xu C."/>
            <person name="Chen K."/>
        </authorList>
    </citation>
    <scope>NUCLEOTIDE SEQUENCE [LARGE SCALE GENOMIC DNA]</scope>
    <source>
        <strain evidence="3">01-14</strain>
        <tissue evidence="3">Leaf</tissue>
    </source>
</reference>
<proteinExistence type="predicted"/>
<protein>
    <recommendedName>
        <fullName evidence="5">Protein SIEVE ELEMENT OCCLUSION B-like</fullName>
    </recommendedName>
</protein>
<dbReference type="Pfam" id="PF14577">
    <property type="entry name" value="SEO_C"/>
    <property type="match status" value="1"/>
</dbReference>
<sequence>MQELFTRSQRRMFSASDDSAMMKQVQATHAPDGREVDVTPILSIIEDIFRRATPSNIDGVLNGAREHMDALDDNISLDAFSGMLEALSYTIHKISCEISCKCSEGGDAHATTMALFNTLSGYSWDAKMVLSLAAFAVNYGEFWLGAQLCTNNSLAKSVAVLKQVSNVLEHYNALKPQFDALNNLIKVMLDLTKCIVEFKQLPSQYISTDAQAVSIAMAHIPAAAYWTFRSIVACYSQTLSLTGLRDAYTASTTEAWELSSLAHKVSSILEHFKKLIAICYQQIDENRQIEAYHNLVRLLETIHLDNMKVLRALIYAKDDIQPLVDGFTKNRVNIDVLRKKHVLLLISSPDLSAEEILVLDQMYRDPKASEEYHYAIVWLPIVDRSIAWDDGYQQKFEQLQAMMPWYTVQHPTIIEPAVVKYIKEVWKFSKKAILVPVDPQGRILNQNAFHMLWIWKNLAFPFSAEREAALWKAESWRPELLVDGIDATILEWMKEERFVCLYGGGDIEWIRQFTNSAKAVASAAQINLGMAYVGKNNAKEKLGKISSIIIQENLSHTLADSTAMWFFWARLESMLYSKLQHGATVENDRILKEVTTVLSFDGSEQGWAIFWKGKTHEAARAKGKLATDCMVEFEKWKDDAYQYGFLPGLNNYLERVRTPDHCNRLILPGIHGPIPETVACADCGRVMEMFFLYRCCPE</sequence>
<feature type="domain" description="Sieve element occlusion C-terminal" evidence="2">
    <location>
        <begin position="466"/>
        <end position="696"/>
    </location>
</feature>
<keyword evidence="4" id="KW-1185">Reference proteome</keyword>
<gene>
    <name evidence="3" type="ORF">WN944_013328</name>
</gene>
<evidence type="ECO:0000259" key="2">
    <source>
        <dbReference type="Pfam" id="PF14577"/>
    </source>
</evidence>
<dbReference type="EMBL" id="JBCGBO010000005">
    <property type="protein sequence ID" value="KAK9198145.1"/>
    <property type="molecule type" value="Genomic_DNA"/>
</dbReference>
<organism evidence="3 4">
    <name type="scientific">Citrus x changshan-huyou</name>
    <dbReference type="NCBI Taxonomy" id="2935761"/>
    <lineage>
        <taxon>Eukaryota</taxon>
        <taxon>Viridiplantae</taxon>
        <taxon>Streptophyta</taxon>
        <taxon>Embryophyta</taxon>
        <taxon>Tracheophyta</taxon>
        <taxon>Spermatophyta</taxon>
        <taxon>Magnoliopsida</taxon>
        <taxon>eudicotyledons</taxon>
        <taxon>Gunneridae</taxon>
        <taxon>Pentapetalae</taxon>
        <taxon>rosids</taxon>
        <taxon>malvids</taxon>
        <taxon>Sapindales</taxon>
        <taxon>Rutaceae</taxon>
        <taxon>Aurantioideae</taxon>
        <taxon>Citrus</taxon>
    </lineage>
</organism>
<evidence type="ECO:0000259" key="1">
    <source>
        <dbReference type="Pfam" id="PF14576"/>
    </source>
</evidence>
<dbReference type="InterPro" id="IPR039299">
    <property type="entry name" value="SEOA"/>
</dbReference>
<dbReference type="AlphaFoldDB" id="A0AAP0M8H4"/>
<dbReference type="GO" id="GO:0010088">
    <property type="term" value="P:phloem development"/>
    <property type="evidence" value="ECO:0007669"/>
    <property type="project" value="InterPro"/>
</dbReference>
<evidence type="ECO:0008006" key="5">
    <source>
        <dbReference type="Google" id="ProtNLM"/>
    </source>
</evidence>
<dbReference type="Proteomes" id="UP001428341">
    <property type="component" value="Unassembled WGS sequence"/>
</dbReference>
<feature type="domain" description="Sieve element occlusion N-terminal" evidence="1">
    <location>
        <begin position="16"/>
        <end position="303"/>
    </location>
</feature>
<name>A0AAP0M8H4_9ROSI</name>
<evidence type="ECO:0000313" key="3">
    <source>
        <dbReference type="EMBL" id="KAK9198145.1"/>
    </source>
</evidence>
<dbReference type="InterPro" id="IPR027942">
    <property type="entry name" value="SEO_N"/>
</dbReference>
<accession>A0AAP0M8H4</accession>
<dbReference type="InterPro" id="IPR027944">
    <property type="entry name" value="SEO_C"/>
</dbReference>
<evidence type="ECO:0000313" key="4">
    <source>
        <dbReference type="Proteomes" id="UP001428341"/>
    </source>
</evidence>
<comment type="caution">
    <text evidence="3">The sequence shown here is derived from an EMBL/GenBank/DDBJ whole genome shotgun (WGS) entry which is preliminary data.</text>
</comment>
<dbReference type="PANTHER" id="PTHR33232">
    <property type="entry name" value="PROTEIN SIEVE ELEMENT OCCLUSION B-LIKE"/>
    <property type="match status" value="1"/>
</dbReference>